<name>A0ABT3AB59_9ALTE</name>
<evidence type="ECO:0000259" key="2">
    <source>
        <dbReference type="PROSITE" id="PS51724"/>
    </source>
</evidence>
<evidence type="ECO:0000313" key="3">
    <source>
        <dbReference type="EMBL" id="MCV2885903.1"/>
    </source>
</evidence>
<dbReference type="SUPFAM" id="SSF110997">
    <property type="entry name" value="Sporulation related repeat"/>
    <property type="match status" value="1"/>
</dbReference>
<dbReference type="EMBL" id="JAOWKX010000007">
    <property type="protein sequence ID" value="MCV2885903.1"/>
    <property type="molecule type" value="Genomic_DNA"/>
</dbReference>
<dbReference type="Proteomes" id="UP001652504">
    <property type="component" value="Unassembled WGS sequence"/>
</dbReference>
<feature type="signal peptide" evidence="1">
    <location>
        <begin position="1"/>
        <end position="25"/>
    </location>
</feature>
<sequence>MNVANFQITRQVLILFAVFSLSGCAAFETIQFTNTESENTNEISDADIETVVKEWQETKSDIQRISALEQDMALIVEEMNKLAKLGHLPPSIASEKPVDFVEADKEEETFLEENTTSIPVRTASERQGFAVHIALFLNTKSAERGWQVIQKRYPALFNGITPYVSKVQGKRRTMYSLRVGPYKRKAHAITVCAALMQNRYRCNIVDNIKT</sequence>
<feature type="domain" description="SPOR" evidence="2">
    <location>
        <begin position="123"/>
        <end position="210"/>
    </location>
</feature>
<dbReference type="Gene3D" id="3.30.70.1070">
    <property type="entry name" value="Sporulation related repeat"/>
    <property type="match status" value="1"/>
</dbReference>
<proteinExistence type="predicted"/>
<feature type="chain" id="PRO_5047018931" evidence="1">
    <location>
        <begin position="26"/>
        <end position="210"/>
    </location>
</feature>
<dbReference type="Pfam" id="PF05036">
    <property type="entry name" value="SPOR"/>
    <property type="match status" value="1"/>
</dbReference>
<keyword evidence="1" id="KW-0732">Signal</keyword>
<comment type="caution">
    <text evidence="3">The sequence shown here is derived from an EMBL/GenBank/DDBJ whole genome shotgun (WGS) entry which is preliminary data.</text>
</comment>
<dbReference type="InterPro" id="IPR036680">
    <property type="entry name" value="SPOR-like_sf"/>
</dbReference>
<dbReference type="PROSITE" id="PS51724">
    <property type="entry name" value="SPOR"/>
    <property type="match status" value="1"/>
</dbReference>
<evidence type="ECO:0000256" key="1">
    <source>
        <dbReference type="SAM" id="SignalP"/>
    </source>
</evidence>
<accession>A0ABT3AB59</accession>
<dbReference type="InterPro" id="IPR007730">
    <property type="entry name" value="SPOR-like_dom"/>
</dbReference>
<dbReference type="RefSeq" id="WP_263713180.1">
    <property type="nucleotide sequence ID" value="NZ_JAOWKX010000007.1"/>
</dbReference>
<organism evidence="3 4">
    <name type="scientific">Fluctibacter corallii</name>
    <dbReference type="NCBI Taxonomy" id="2984329"/>
    <lineage>
        <taxon>Bacteria</taxon>
        <taxon>Pseudomonadati</taxon>
        <taxon>Pseudomonadota</taxon>
        <taxon>Gammaproteobacteria</taxon>
        <taxon>Alteromonadales</taxon>
        <taxon>Alteromonadaceae</taxon>
        <taxon>Fluctibacter</taxon>
    </lineage>
</organism>
<reference evidence="3 4" key="1">
    <citation type="submission" date="2022-10" db="EMBL/GenBank/DDBJ databases">
        <title>Aestuariibacter sp. AA17 isolated from Montipora capitata coral fragment.</title>
        <authorList>
            <person name="Emsley S.A."/>
            <person name="Pfannmuller K.M."/>
            <person name="Loughran R.M."/>
            <person name="Shlafstein M."/>
            <person name="Papke E."/>
            <person name="Saw J.H."/>
            <person name="Ushijima B."/>
            <person name="Videau P."/>
        </authorList>
    </citation>
    <scope>NUCLEOTIDE SEQUENCE [LARGE SCALE GENOMIC DNA]</scope>
    <source>
        <strain evidence="3 4">AA17</strain>
    </source>
</reference>
<keyword evidence="4" id="KW-1185">Reference proteome</keyword>
<evidence type="ECO:0000313" key="4">
    <source>
        <dbReference type="Proteomes" id="UP001652504"/>
    </source>
</evidence>
<protein>
    <submittedName>
        <fullName evidence="3">SPOR domain-containing protein</fullName>
    </submittedName>
</protein>
<gene>
    <name evidence="3" type="ORF">OE749_14485</name>
</gene>